<dbReference type="Proteomes" id="UP001217089">
    <property type="component" value="Unassembled WGS sequence"/>
</dbReference>
<evidence type="ECO:0000313" key="2">
    <source>
        <dbReference type="EMBL" id="KAJ8316506.1"/>
    </source>
</evidence>
<evidence type="ECO:0000256" key="1">
    <source>
        <dbReference type="SAM" id="Phobius"/>
    </source>
</evidence>
<organism evidence="2 3">
    <name type="scientific">Tegillarca granosa</name>
    <name type="common">Malaysian cockle</name>
    <name type="synonym">Anadara granosa</name>
    <dbReference type="NCBI Taxonomy" id="220873"/>
    <lineage>
        <taxon>Eukaryota</taxon>
        <taxon>Metazoa</taxon>
        <taxon>Spiralia</taxon>
        <taxon>Lophotrochozoa</taxon>
        <taxon>Mollusca</taxon>
        <taxon>Bivalvia</taxon>
        <taxon>Autobranchia</taxon>
        <taxon>Pteriomorphia</taxon>
        <taxon>Arcoida</taxon>
        <taxon>Arcoidea</taxon>
        <taxon>Arcidae</taxon>
        <taxon>Tegillarca</taxon>
    </lineage>
</organism>
<feature type="transmembrane region" description="Helical" evidence="1">
    <location>
        <begin position="12"/>
        <end position="31"/>
    </location>
</feature>
<keyword evidence="3" id="KW-1185">Reference proteome</keyword>
<evidence type="ECO:0000313" key="3">
    <source>
        <dbReference type="Proteomes" id="UP001217089"/>
    </source>
</evidence>
<comment type="caution">
    <text evidence="2">The sequence shown here is derived from an EMBL/GenBank/DDBJ whole genome shotgun (WGS) entry which is preliminary data.</text>
</comment>
<keyword evidence="1" id="KW-0812">Transmembrane</keyword>
<name>A0ABQ9FGQ2_TEGGR</name>
<feature type="transmembrane region" description="Helical" evidence="1">
    <location>
        <begin position="67"/>
        <end position="86"/>
    </location>
</feature>
<keyword evidence="1" id="KW-0472">Membrane</keyword>
<dbReference type="EMBL" id="JARBDR010000328">
    <property type="protein sequence ID" value="KAJ8316506.1"/>
    <property type="molecule type" value="Genomic_DNA"/>
</dbReference>
<protein>
    <submittedName>
        <fullName evidence="2">Uncharacterized protein</fullName>
    </submittedName>
</protein>
<proteinExistence type="predicted"/>
<accession>A0ABQ9FGQ2</accession>
<reference evidence="2 3" key="1">
    <citation type="submission" date="2022-12" db="EMBL/GenBank/DDBJ databases">
        <title>Chromosome-level genome of Tegillarca granosa.</title>
        <authorList>
            <person name="Kim J."/>
        </authorList>
    </citation>
    <scope>NUCLEOTIDE SEQUENCE [LARGE SCALE GENOMIC DNA]</scope>
    <source>
        <strain evidence="2">Teg-2019</strain>
        <tissue evidence="2">Adductor muscle</tissue>
    </source>
</reference>
<gene>
    <name evidence="2" type="ORF">KUTeg_006520</name>
</gene>
<sequence>MFYEHITCVGAMRNFVFLSLVLFFLAVVDLIKSVSDKQDGKNKQALTPAYFSAVSIKAASYVYDKDIFKFSITIMYFALLFVQFILNCIAESRSRRGYYEMGKEPCPEIKASFLSRLTFWWINGLVIRGYKKDLEEEDIWALNPRDNSDTVVPEFEEAWSKEVRKHKQIA</sequence>
<keyword evidence="1" id="KW-1133">Transmembrane helix</keyword>